<dbReference type="Proteomes" id="UP000652477">
    <property type="component" value="Unassembled WGS sequence"/>
</dbReference>
<accession>A0A923RP92</accession>
<sequence>MYDIKALYEAENISHAIQLLEKHPAAQIIAGGSDVLVQIREGKRAGAELVSIYGLEELRGVCLEQDDTLRIGSLTSFSHITRDPLIQRIIPVLGEAVDMVGGPQIRNIGTIGGNTCNGVTSADSASTLFAWDAVIELTGPEGSRRIPIQEFYIRAGKVDLRPAEIQTGILIQKKSYEGYAGHYIKYAMRNAMDIAALGCSVNVKLTADKKSIEDVRIAYGVAGPVPMRAVHAEEAGRGKKITEDSIERVSEAVLEDIMPRDSWRASKAFREHISKVLCKRALKEAILRAGYTELKTEHTDSLHVGTAYRGGEQG</sequence>
<dbReference type="EMBL" id="JACOPF010000001">
    <property type="protein sequence ID" value="MBC5687363.1"/>
    <property type="molecule type" value="Genomic_DNA"/>
</dbReference>
<name>A0A923RP92_9FIRM</name>
<evidence type="ECO:0000313" key="4">
    <source>
        <dbReference type="EMBL" id="MBC5687363.1"/>
    </source>
</evidence>
<dbReference type="SUPFAM" id="SSF56176">
    <property type="entry name" value="FAD-binding/transporter-associated domain-like"/>
    <property type="match status" value="1"/>
</dbReference>
<keyword evidence="2" id="KW-0560">Oxidoreductase</keyword>
<reference evidence="4" key="1">
    <citation type="submission" date="2020-08" db="EMBL/GenBank/DDBJ databases">
        <title>Genome public.</title>
        <authorList>
            <person name="Liu C."/>
            <person name="Sun Q."/>
        </authorList>
    </citation>
    <scope>NUCLEOTIDE SEQUENCE</scope>
    <source>
        <strain evidence="4">NSJ-55</strain>
    </source>
</reference>
<dbReference type="PROSITE" id="PS51387">
    <property type="entry name" value="FAD_PCMH"/>
    <property type="match status" value="1"/>
</dbReference>
<dbReference type="Gene3D" id="3.30.465.10">
    <property type="match status" value="1"/>
</dbReference>
<dbReference type="GO" id="GO:0004854">
    <property type="term" value="F:xanthine dehydrogenase activity"/>
    <property type="evidence" value="ECO:0007669"/>
    <property type="project" value="InterPro"/>
</dbReference>
<dbReference type="Gene3D" id="3.30.43.10">
    <property type="entry name" value="Uridine Diphospho-n-acetylenolpyruvylglucosamine Reductase, domain 2"/>
    <property type="match status" value="1"/>
</dbReference>
<dbReference type="GO" id="GO:0002197">
    <property type="term" value="C:xanthine dehydrogenase complex"/>
    <property type="evidence" value="ECO:0007669"/>
    <property type="project" value="InterPro"/>
</dbReference>
<dbReference type="InterPro" id="IPR050031">
    <property type="entry name" value="XdhB_XDHase"/>
</dbReference>
<dbReference type="InterPro" id="IPR016167">
    <property type="entry name" value="FAD-bd_PCMH_sub1"/>
</dbReference>
<organism evidence="4 5">
    <name type="scientific">Mediterraneibacter hominis</name>
    <dbReference type="NCBI Taxonomy" id="2763054"/>
    <lineage>
        <taxon>Bacteria</taxon>
        <taxon>Bacillati</taxon>
        <taxon>Bacillota</taxon>
        <taxon>Clostridia</taxon>
        <taxon>Lachnospirales</taxon>
        <taxon>Lachnospiraceae</taxon>
        <taxon>Mediterraneibacter</taxon>
    </lineage>
</organism>
<proteinExistence type="predicted"/>
<evidence type="ECO:0000313" key="5">
    <source>
        <dbReference type="Proteomes" id="UP000652477"/>
    </source>
</evidence>
<keyword evidence="5" id="KW-1185">Reference proteome</keyword>
<dbReference type="SMART" id="SM01092">
    <property type="entry name" value="CO_deh_flav_C"/>
    <property type="match status" value="1"/>
</dbReference>
<dbReference type="NCBIfam" id="NF007427">
    <property type="entry name" value="PRK09971.1"/>
    <property type="match status" value="1"/>
</dbReference>
<dbReference type="PANTHER" id="PTHR42659">
    <property type="entry name" value="XANTHINE DEHYDROGENASE SUBUNIT C-RELATED"/>
    <property type="match status" value="1"/>
</dbReference>
<evidence type="ECO:0000256" key="1">
    <source>
        <dbReference type="ARBA" id="ARBA00022630"/>
    </source>
</evidence>
<dbReference type="InterPro" id="IPR016169">
    <property type="entry name" value="FAD-bd_PCMH_sub2"/>
</dbReference>
<evidence type="ECO:0000256" key="2">
    <source>
        <dbReference type="ARBA" id="ARBA00023002"/>
    </source>
</evidence>
<feature type="domain" description="FAD-binding PCMH-type" evidence="3">
    <location>
        <begin position="1"/>
        <end position="176"/>
    </location>
</feature>
<dbReference type="Pfam" id="PF00941">
    <property type="entry name" value="FAD_binding_5"/>
    <property type="match status" value="1"/>
</dbReference>
<dbReference type="NCBIfam" id="NF043083">
    <property type="entry name" value="XdhB_XDHase"/>
    <property type="match status" value="1"/>
</dbReference>
<dbReference type="AlphaFoldDB" id="A0A923RP92"/>
<dbReference type="RefSeq" id="WP_186874059.1">
    <property type="nucleotide sequence ID" value="NZ_JACOPF010000001.1"/>
</dbReference>
<dbReference type="GO" id="GO:0071949">
    <property type="term" value="F:FAD binding"/>
    <property type="evidence" value="ECO:0007669"/>
    <property type="project" value="InterPro"/>
</dbReference>
<keyword evidence="1" id="KW-0285">Flavoprotein</keyword>
<evidence type="ECO:0000259" key="3">
    <source>
        <dbReference type="PROSITE" id="PS51387"/>
    </source>
</evidence>
<dbReference type="InterPro" id="IPR016166">
    <property type="entry name" value="FAD-bd_PCMH"/>
</dbReference>
<dbReference type="InterPro" id="IPR002346">
    <property type="entry name" value="Mopterin_DH_FAD-bd"/>
</dbReference>
<dbReference type="InterPro" id="IPR036318">
    <property type="entry name" value="FAD-bd_PCMH-like_sf"/>
</dbReference>
<dbReference type="Gene3D" id="3.30.390.50">
    <property type="entry name" value="CO dehydrogenase flavoprotein, C-terminal domain"/>
    <property type="match status" value="1"/>
</dbReference>
<gene>
    <name evidence="4" type="primary">xdhB</name>
    <name evidence="4" type="ORF">H8S37_00240</name>
</gene>
<protein>
    <submittedName>
        <fullName evidence="4">Xanthine dehydrogenase FAD-binding subunit XdhB</fullName>
    </submittedName>
</protein>
<comment type="caution">
    <text evidence="4">The sequence shown here is derived from an EMBL/GenBank/DDBJ whole genome shotgun (WGS) entry which is preliminary data.</text>
</comment>
<dbReference type="InterPro" id="IPR051312">
    <property type="entry name" value="Diverse_Substr_Oxidored"/>
</dbReference>
<dbReference type="InterPro" id="IPR005107">
    <property type="entry name" value="CO_DH_flav_C"/>
</dbReference>
<dbReference type="InterPro" id="IPR036683">
    <property type="entry name" value="CO_DH_flav_C_dom_sf"/>
</dbReference>
<dbReference type="SUPFAM" id="SSF55447">
    <property type="entry name" value="CO dehydrogenase flavoprotein C-terminal domain-like"/>
    <property type="match status" value="1"/>
</dbReference>
<dbReference type="PANTHER" id="PTHR42659:SF9">
    <property type="entry name" value="XANTHINE DEHYDROGENASE FAD-BINDING SUBUNIT XDHB-RELATED"/>
    <property type="match status" value="1"/>
</dbReference>
<dbReference type="Pfam" id="PF03450">
    <property type="entry name" value="CO_deh_flav_C"/>
    <property type="match status" value="1"/>
</dbReference>